<accession>A0ACC2PGW8</accession>
<name>A0ACC2PGW8_9HYME</name>
<evidence type="ECO:0000313" key="2">
    <source>
        <dbReference type="Proteomes" id="UP001239111"/>
    </source>
</evidence>
<comment type="caution">
    <text evidence="1">The sequence shown here is derived from an EMBL/GenBank/DDBJ whole genome shotgun (WGS) entry which is preliminary data.</text>
</comment>
<proteinExistence type="predicted"/>
<reference evidence="1" key="1">
    <citation type="submission" date="2023-04" db="EMBL/GenBank/DDBJ databases">
        <title>A chromosome-level genome assembly of the parasitoid wasp Eretmocerus hayati.</title>
        <authorList>
            <person name="Zhong Y."/>
            <person name="Liu S."/>
            <person name="Liu Y."/>
        </authorList>
    </citation>
    <scope>NUCLEOTIDE SEQUENCE</scope>
    <source>
        <strain evidence="1">ZJU_SS_LIU_2023</strain>
    </source>
</reference>
<keyword evidence="2" id="KW-1185">Reference proteome</keyword>
<evidence type="ECO:0000313" key="1">
    <source>
        <dbReference type="EMBL" id="KAJ8682670.1"/>
    </source>
</evidence>
<dbReference type="Proteomes" id="UP001239111">
    <property type="component" value="Chromosome 1"/>
</dbReference>
<protein>
    <submittedName>
        <fullName evidence="1">Uncharacterized protein</fullName>
    </submittedName>
</protein>
<gene>
    <name evidence="1" type="ORF">QAD02_018462</name>
</gene>
<sequence length="760" mass="81955">MLGTDDPEKVKTKTIPPPGHLSRPGGGTKTRWRPIKKMKQPWRYFNQMAATPAGTVGYADDLIVPAAAWDCCQDENARAPAKRKPGTSANNHTWWSDPHGADRHRISRSDALQENIGDLVNQESPETAASTKKDGMKNVRLDSVRKRKGSDPIKAARQQRASSVSPRAWIRKATKMDRIAQSYKSPSRPRRWLAGAPGGWWPSSLENTSSDEEDCGPATTHLPFKKRKIFRSSRTDAGASSDSSIRCEPQPSFPSQGDASPRETWPMLPHGPPLPDSTDDTNNDCFERSFGSLSTLAIASDEDDREAPSSSSSAYGSGSDGRAGTAAVRKSATEIRGPTHAPTAPIKIESEGMAPAARLRRRTRRERAERNANWSRSVTPHTAAIIIDIASSSEDETVCSESVVVTKNLVVCNNSDKVRNSDTEKSLSDTLVHSETRMPIDVQVYRALCRAYEETLHPVDGDALLDYVQGFVTLEKEAIRLRNYRLRKKNEREQQRQQEALLNQDTANIAAAPAARARAPKRKKTTTPLLRKKKKLAEAATRPAADATEIEQAATQAGSLQPALSPPAMANNDGTGEMMAERPNGAPIQPCTAPAIGGDFLALVQTFTADLDRVATSTPLAVAPGPSDAALTTTSEAGCAYIISPAAIARGPSLDLDIASFLESLPPLPSPAATLQPLGTERLCSGFSPLGLADLNETINSMQMPPTPATPEHLRSTETATAGLRAQLLSPVPGAPHSSIRMRIVRRPLDELSTAAESSA</sequence>
<organism evidence="1 2">
    <name type="scientific">Eretmocerus hayati</name>
    <dbReference type="NCBI Taxonomy" id="131215"/>
    <lineage>
        <taxon>Eukaryota</taxon>
        <taxon>Metazoa</taxon>
        <taxon>Ecdysozoa</taxon>
        <taxon>Arthropoda</taxon>
        <taxon>Hexapoda</taxon>
        <taxon>Insecta</taxon>
        <taxon>Pterygota</taxon>
        <taxon>Neoptera</taxon>
        <taxon>Endopterygota</taxon>
        <taxon>Hymenoptera</taxon>
        <taxon>Apocrita</taxon>
        <taxon>Proctotrupomorpha</taxon>
        <taxon>Chalcidoidea</taxon>
        <taxon>Aphelinidae</taxon>
        <taxon>Aphelininae</taxon>
        <taxon>Eretmocerus</taxon>
    </lineage>
</organism>
<dbReference type="EMBL" id="CM056741">
    <property type="protein sequence ID" value="KAJ8682670.1"/>
    <property type="molecule type" value="Genomic_DNA"/>
</dbReference>